<proteinExistence type="predicted"/>
<feature type="compositionally biased region" description="Gly residues" evidence="1">
    <location>
        <begin position="684"/>
        <end position="693"/>
    </location>
</feature>
<feature type="region of interest" description="Disordered" evidence="1">
    <location>
        <begin position="677"/>
        <end position="724"/>
    </location>
</feature>
<feature type="transmembrane region" description="Helical" evidence="2">
    <location>
        <begin position="20"/>
        <end position="40"/>
    </location>
</feature>
<evidence type="ECO:0000256" key="2">
    <source>
        <dbReference type="SAM" id="Phobius"/>
    </source>
</evidence>
<dbReference type="Proteomes" id="UP000660262">
    <property type="component" value="Unassembled WGS sequence"/>
</dbReference>
<feature type="transmembrane region" description="Helical" evidence="2">
    <location>
        <begin position="445"/>
        <end position="468"/>
    </location>
</feature>
<sequence length="724" mass="77371">MPVVRHGHDHVKRGSSLQSLSSSFLMLVSFFLVGLVSPLLGSHVVVQAFAGDSLFASTSLHPMHLESPSFGVLKGAERWQWAELFTTSDVHVKCSAGNGNHNNNDEGDANDNNAHVKIRACVGHSRAAVETGMDVTKGQIRRVLTALQAALPTTIRIQIATHARWLVDDASTTNKNETIAERPAQCCDADDGACTFQASPYGDVHYAVRMRNVPDVAASTEGGANQPIAKKVTCQWSKVDRISYKNVALAISGFLLVCLAPRLATSQMFRCLTGSVVFTLIVTVAMLFYFSRRTSNMPNSGMLSLFKGFVWLAAVTWGALTQYSVASFLMGRWFSNFPSPTSITSSPSPSITKAAASSSSSSSWGFTNNIFSAADAITSAYAFALNYFHPAYVVLALMIIGYATTFYLDRDIEPDSRSTIIFKFALYAVGWGLVATGVQTADVTIALFVGAVGYWAYTAMASAVPSGFAEAVWENVQSVWTAIVWITLIPWRVLKSVYWLVSSFLKMVKWFKKGSKTEQQQQQQRTGRSSTPSGPGSRLASLSPTGRTPLPTSRGPAGISPLPQMPVDKISPSDAARKMERAAPLPNMPAQQVSPSSAALRMGRRRSSVGTPQPDAAALAFTPPPPEQPEQATAPVVSPLVRQGKIINMKSNKTINLDGPTYQKLKAEGYVEDLVAGTLSPPFAGGGGGGGGRRSSIGSAGAGRSPGPVSPPVSPRGARRGRRG</sequence>
<dbReference type="EMBL" id="BNJQ01000007">
    <property type="protein sequence ID" value="GHP04413.1"/>
    <property type="molecule type" value="Genomic_DNA"/>
</dbReference>
<accession>A0A830HD31</accession>
<feature type="transmembrane region" description="Helical" evidence="2">
    <location>
        <begin position="247"/>
        <end position="264"/>
    </location>
</feature>
<keyword evidence="2" id="KW-0472">Membrane</keyword>
<organism evidence="3 4">
    <name type="scientific">Pycnococcus provasolii</name>
    <dbReference type="NCBI Taxonomy" id="41880"/>
    <lineage>
        <taxon>Eukaryota</taxon>
        <taxon>Viridiplantae</taxon>
        <taxon>Chlorophyta</taxon>
        <taxon>Pseudoscourfieldiophyceae</taxon>
        <taxon>Pseudoscourfieldiales</taxon>
        <taxon>Pycnococcaceae</taxon>
        <taxon>Pycnococcus</taxon>
    </lineage>
</organism>
<feature type="region of interest" description="Disordered" evidence="1">
    <location>
        <begin position="516"/>
        <end position="577"/>
    </location>
</feature>
<keyword evidence="2" id="KW-1133">Transmembrane helix</keyword>
<evidence type="ECO:0000313" key="3">
    <source>
        <dbReference type="EMBL" id="GHP04413.1"/>
    </source>
</evidence>
<feature type="transmembrane region" description="Helical" evidence="2">
    <location>
        <begin position="480"/>
        <end position="501"/>
    </location>
</feature>
<evidence type="ECO:0000256" key="1">
    <source>
        <dbReference type="SAM" id="MobiDB-lite"/>
    </source>
</evidence>
<feature type="compositionally biased region" description="Low complexity" evidence="1">
    <location>
        <begin position="519"/>
        <end position="538"/>
    </location>
</feature>
<feature type="transmembrane region" description="Helical" evidence="2">
    <location>
        <begin position="420"/>
        <end position="438"/>
    </location>
</feature>
<gene>
    <name evidence="3" type="ORF">PPROV_000316700</name>
</gene>
<keyword evidence="4" id="KW-1185">Reference proteome</keyword>
<protein>
    <submittedName>
        <fullName evidence="3">Uncharacterized protein</fullName>
    </submittedName>
</protein>
<name>A0A830HD31_9CHLO</name>
<feature type="transmembrane region" description="Helical" evidence="2">
    <location>
        <begin position="271"/>
        <end position="290"/>
    </location>
</feature>
<keyword evidence="2" id="KW-0812">Transmembrane</keyword>
<comment type="caution">
    <text evidence="3">The sequence shown here is derived from an EMBL/GenBank/DDBJ whole genome shotgun (WGS) entry which is preliminary data.</text>
</comment>
<feature type="transmembrane region" description="Helical" evidence="2">
    <location>
        <begin position="387"/>
        <end position="408"/>
    </location>
</feature>
<feature type="transmembrane region" description="Helical" evidence="2">
    <location>
        <begin position="310"/>
        <end position="330"/>
    </location>
</feature>
<reference evidence="3" key="1">
    <citation type="submission" date="2020-10" db="EMBL/GenBank/DDBJ databases">
        <title>Unveiling of a novel bifunctional photoreceptor, Dualchrome1, isolated from a cosmopolitan green alga.</title>
        <authorList>
            <person name="Suzuki S."/>
            <person name="Kawachi M."/>
        </authorList>
    </citation>
    <scope>NUCLEOTIDE SEQUENCE</scope>
    <source>
        <strain evidence="3">NIES 2893</strain>
    </source>
</reference>
<evidence type="ECO:0000313" key="4">
    <source>
        <dbReference type="Proteomes" id="UP000660262"/>
    </source>
</evidence>
<feature type="compositionally biased region" description="Low complexity" evidence="1">
    <location>
        <begin position="694"/>
        <end position="707"/>
    </location>
</feature>
<dbReference type="AlphaFoldDB" id="A0A830HD31"/>